<dbReference type="AlphaFoldDB" id="A0A6A7B1Y0"/>
<evidence type="ECO:0000256" key="1">
    <source>
        <dbReference type="SAM" id="SignalP"/>
    </source>
</evidence>
<keyword evidence="1" id="KW-0732">Signal</keyword>
<dbReference type="EMBL" id="MU006313">
    <property type="protein sequence ID" value="KAF2849154.1"/>
    <property type="molecule type" value="Genomic_DNA"/>
</dbReference>
<reference evidence="2" key="1">
    <citation type="submission" date="2020-01" db="EMBL/GenBank/DDBJ databases">
        <authorList>
            <consortium name="DOE Joint Genome Institute"/>
            <person name="Haridas S."/>
            <person name="Albert R."/>
            <person name="Binder M."/>
            <person name="Bloem J."/>
            <person name="Labutti K."/>
            <person name="Salamov A."/>
            <person name="Andreopoulos B."/>
            <person name="Baker S.E."/>
            <person name="Barry K."/>
            <person name="Bills G."/>
            <person name="Bluhm B.H."/>
            <person name="Cannon C."/>
            <person name="Castanera R."/>
            <person name="Culley D.E."/>
            <person name="Daum C."/>
            <person name="Ezra D."/>
            <person name="Gonzalez J.B."/>
            <person name="Henrissat B."/>
            <person name="Kuo A."/>
            <person name="Liang C."/>
            <person name="Lipzen A."/>
            <person name="Lutzoni F."/>
            <person name="Magnuson J."/>
            <person name="Mondo S."/>
            <person name="Nolan M."/>
            <person name="Ohm R."/>
            <person name="Pangilinan J."/>
            <person name="Park H.-J."/>
            <person name="Ramirez L."/>
            <person name="Alfaro M."/>
            <person name="Sun H."/>
            <person name="Tritt A."/>
            <person name="Yoshinaga Y."/>
            <person name="Zwiers L.-H."/>
            <person name="Turgeon B.G."/>
            <person name="Goodwin S.B."/>
            <person name="Spatafora J.W."/>
            <person name="Crous P.W."/>
            <person name="Grigoriev I.V."/>
        </authorList>
    </citation>
    <scope>NUCLEOTIDE SEQUENCE</scope>
    <source>
        <strain evidence="2">IPT5</strain>
    </source>
</reference>
<dbReference type="Proteomes" id="UP000799423">
    <property type="component" value="Unassembled WGS sequence"/>
</dbReference>
<sequence>MRGLLLALSVASSAQSANIVAIATTTAGTFTTETSTRAAWHSWWSAATVTEIQYSPTWFTTTTTATTTILPNSPPSIKTSWRTITVTANSNNPSAPIDYVLYPPSTSLPTSFTTLPDVSTPTWVTKSASSLSTSRSVRPTTSVRSPSLFPPNGLANSTSCRCVATAPRGMYCGYCSQIKTCKRGSSCWAGMFSCGDGCKDYGWNSYCGQAARVTHTKANCPIQW</sequence>
<accession>A0A6A7B1Y0</accession>
<gene>
    <name evidence="2" type="ORF">T440DRAFT_508935</name>
</gene>
<evidence type="ECO:0000313" key="2">
    <source>
        <dbReference type="EMBL" id="KAF2849154.1"/>
    </source>
</evidence>
<feature type="chain" id="PRO_5025400102" description="Carbohydrate-binding module family 18 protein" evidence="1">
    <location>
        <begin position="17"/>
        <end position="224"/>
    </location>
</feature>
<protein>
    <recommendedName>
        <fullName evidence="4">Carbohydrate-binding module family 18 protein</fullName>
    </recommendedName>
</protein>
<keyword evidence="3" id="KW-1185">Reference proteome</keyword>
<proteinExistence type="predicted"/>
<dbReference type="OrthoDB" id="5394791at2759"/>
<name>A0A6A7B1Y0_9PLEO</name>
<evidence type="ECO:0000313" key="3">
    <source>
        <dbReference type="Proteomes" id="UP000799423"/>
    </source>
</evidence>
<evidence type="ECO:0008006" key="4">
    <source>
        <dbReference type="Google" id="ProtNLM"/>
    </source>
</evidence>
<feature type="signal peptide" evidence="1">
    <location>
        <begin position="1"/>
        <end position="16"/>
    </location>
</feature>
<organism evidence="2 3">
    <name type="scientific">Plenodomus tracheiphilus IPT5</name>
    <dbReference type="NCBI Taxonomy" id="1408161"/>
    <lineage>
        <taxon>Eukaryota</taxon>
        <taxon>Fungi</taxon>
        <taxon>Dikarya</taxon>
        <taxon>Ascomycota</taxon>
        <taxon>Pezizomycotina</taxon>
        <taxon>Dothideomycetes</taxon>
        <taxon>Pleosporomycetidae</taxon>
        <taxon>Pleosporales</taxon>
        <taxon>Pleosporineae</taxon>
        <taxon>Leptosphaeriaceae</taxon>
        <taxon>Plenodomus</taxon>
    </lineage>
</organism>